<dbReference type="Pfam" id="PF24769">
    <property type="entry name" value="At2g29880_C"/>
    <property type="match status" value="1"/>
</dbReference>
<evidence type="ECO:0000313" key="5">
    <source>
        <dbReference type="EMBL" id="KAL2470142.1"/>
    </source>
</evidence>
<organism evidence="5 6">
    <name type="scientific">Abeliophyllum distichum</name>
    <dbReference type="NCBI Taxonomy" id="126358"/>
    <lineage>
        <taxon>Eukaryota</taxon>
        <taxon>Viridiplantae</taxon>
        <taxon>Streptophyta</taxon>
        <taxon>Embryophyta</taxon>
        <taxon>Tracheophyta</taxon>
        <taxon>Spermatophyta</taxon>
        <taxon>Magnoliopsida</taxon>
        <taxon>eudicotyledons</taxon>
        <taxon>Gunneridae</taxon>
        <taxon>Pentapetalae</taxon>
        <taxon>asterids</taxon>
        <taxon>lamiids</taxon>
        <taxon>Lamiales</taxon>
        <taxon>Oleaceae</taxon>
        <taxon>Forsythieae</taxon>
        <taxon>Abeliophyllum</taxon>
    </lineage>
</organism>
<dbReference type="Proteomes" id="UP001604336">
    <property type="component" value="Unassembled WGS sequence"/>
</dbReference>
<protein>
    <recommendedName>
        <fullName evidence="7">Myb/SANT-like domain-containing protein</fullName>
    </recommendedName>
</protein>
<gene>
    <name evidence="5" type="ORF">Adt_38278</name>
</gene>
<keyword evidence="6" id="KW-1185">Reference proteome</keyword>
<keyword evidence="1" id="KW-0175">Coiled coil</keyword>
<dbReference type="Pfam" id="PF12776">
    <property type="entry name" value="Myb_DNA-bind_3"/>
    <property type="match status" value="1"/>
</dbReference>
<evidence type="ECO:0000256" key="1">
    <source>
        <dbReference type="SAM" id="Coils"/>
    </source>
</evidence>
<dbReference type="InterPro" id="IPR055314">
    <property type="entry name" value="At2g29880-like"/>
</dbReference>
<dbReference type="PANTHER" id="PTHR47864:SF2">
    <property type="entry name" value="MYB_SANT-LIKE DNA-BINDING DOMAIN PROTEIN"/>
    <property type="match status" value="1"/>
</dbReference>
<feature type="region of interest" description="Disordered" evidence="2">
    <location>
        <begin position="207"/>
        <end position="230"/>
    </location>
</feature>
<feature type="coiled-coil region" evidence="1">
    <location>
        <begin position="263"/>
        <end position="292"/>
    </location>
</feature>
<evidence type="ECO:0008006" key="7">
    <source>
        <dbReference type="Google" id="ProtNLM"/>
    </source>
</evidence>
<evidence type="ECO:0000259" key="3">
    <source>
        <dbReference type="Pfam" id="PF12776"/>
    </source>
</evidence>
<feature type="domain" description="At2g29880-like C-terminal" evidence="4">
    <location>
        <begin position="288"/>
        <end position="334"/>
    </location>
</feature>
<dbReference type="PANTHER" id="PTHR47864">
    <property type="entry name" value="TRANSMEMBRANE PROTEIN"/>
    <property type="match status" value="1"/>
</dbReference>
<dbReference type="AlphaFoldDB" id="A0ABD1Q1S5"/>
<evidence type="ECO:0000256" key="2">
    <source>
        <dbReference type="SAM" id="MobiDB-lite"/>
    </source>
</evidence>
<feature type="domain" description="Myb/SANT-like" evidence="3">
    <location>
        <begin position="14"/>
        <end position="111"/>
    </location>
</feature>
<evidence type="ECO:0000259" key="4">
    <source>
        <dbReference type="Pfam" id="PF24769"/>
    </source>
</evidence>
<accession>A0ABD1Q1S5</accession>
<name>A0ABD1Q1S5_9LAMI</name>
<reference evidence="6" key="1">
    <citation type="submission" date="2024-07" db="EMBL/GenBank/DDBJ databases">
        <title>Two chromosome-level genome assemblies of Korean endemic species Abeliophyllum distichum and Forsythia ovata (Oleaceae).</title>
        <authorList>
            <person name="Jang H."/>
        </authorList>
    </citation>
    <scope>NUCLEOTIDE SEQUENCE [LARGE SCALE GENOMIC DNA]</scope>
</reference>
<sequence length="336" mass="39311">MGDSQGKQRTGYNTWSVEESSILLELMVDAANRGWRSTNGVLSRQTVEKKILPILNEKLGCQKNYAMYQSRLTWFKQKLNKYYELMRYSSGFGWDPITKKFTASDEVWENYFESHPKQRHLRTDTIADYEDLHVAIGNATATGRNSIGLGDESDARIYGVEENRHVTIDDYVFDESQEAYIQSQHDQSNYVPSYENYNSCPATMETNKEIPTQNKGPKKRTRVEYEDNSSSFETMTRADVQAKISLPMDSITEIAADIRGMLKLMEKRERDRENKEIENKEAENKNNIWNAIKEIPNLDNHTRYKVPSFIHKFGMKDAFLKMSHEERWEWIKYNVE</sequence>
<proteinExistence type="predicted"/>
<dbReference type="InterPro" id="IPR024752">
    <property type="entry name" value="Myb/SANT-like_dom"/>
</dbReference>
<dbReference type="EMBL" id="JBFOLK010000012">
    <property type="protein sequence ID" value="KAL2470142.1"/>
    <property type="molecule type" value="Genomic_DNA"/>
</dbReference>
<dbReference type="InterPro" id="IPR056253">
    <property type="entry name" value="At2g29880-like_C"/>
</dbReference>
<evidence type="ECO:0000313" key="6">
    <source>
        <dbReference type="Proteomes" id="UP001604336"/>
    </source>
</evidence>
<comment type="caution">
    <text evidence="5">The sequence shown here is derived from an EMBL/GenBank/DDBJ whole genome shotgun (WGS) entry which is preliminary data.</text>
</comment>